<evidence type="ECO:0000313" key="3">
    <source>
        <dbReference type="EMBL" id="SVA70444.1"/>
    </source>
</evidence>
<organism evidence="3">
    <name type="scientific">marine metagenome</name>
    <dbReference type="NCBI Taxonomy" id="408172"/>
    <lineage>
        <taxon>unclassified sequences</taxon>
        <taxon>metagenomes</taxon>
        <taxon>ecological metagenomes</taxon>
    </lineage>
</organism>
<dbReference type="Pfam" id="PF12890">
    <property type="entry name" value="DHOase"/>
    <property type="match status" value="1"/>
</dbReference>
<dbReference type="InterPro" id="IPR024403">
    <property type="entry name" value="DHOase_cat"/>
</dbReference>
<dbReference type="GO" id="GO:0004038">
    <property type="term" value="F:allantoinase activity"/>
    <property type="evidence" value="ECO:0007669"/>
    <property type="project" value="TreeGrafter"/>
</dbReference>
<evidence type="ECO:0000259" key="2">
    <source>
        <dbReference type="Pfam" id="PF12890"/>
    </source>
</evidence>
<dbReference type="Gene3D" id="3.20.20.140">
    <property type="entry name" value="Metal-dependent hydrolases"/>
    <property type="match status" value="1"/>
</dbReference>
<dbReference type="SUPFAM" id="SSF51556">
    <property type="entry name" value="Metallo-dependent hydrolases"/>
    <property type="match status" value="1"/>
</dbReference>
<dbReference type="GO" id="GO:0005737">
    <property type="term" value="C:cytoplasm"/>
    <property type="evidence" value="ECO:0007669"/>
    <property type="project" value="TreeGrafter"/>
</dbReference>
<proteinExistence type="predicted"/>
<dbReference type="InterPro" id="IPR032466">
    <property type="entry name" value="Metal_Hydrolase"/>
</dbReference>
<dbReference type="InterPro" id="IPR050138">
    <property type="entry name" value="DHOase/Allantoinase_Hydrolase"/>
</dbReference>
<gene>
    <name evidence="3" type="ORF">METZ01_LOCUS123298</name>
</gene>
<accession>A0A381Y099</accession>
<feature type="non-terminal residue" evidence="3">
    <location>
        <position position="224"/>
    </location>
</feature>
<dbReference type="EMBL" id="UINC01017034">
    <property type="protein sequence ID" value="SVA70444.1"/>
    <property type="molecule type" value="Genomic_DNA"/>
</dbReference>
<dbReference type="AlphaFoldDB" id="A0A381Y099"/>
<dbReference type="PANTHER" id="PTHR43668:SF2">
    <property type="entry name" value="ALLANTOINASE"/>
    <property type="match status" value="1"/>
</dbReference>
<dbReference type="PANTHER" id="PTHR43668">
    <property type="entry name" value="ALLANTOINASE"/>
    <property type="match status" value="1"/>
</dbReference>
<protein>
    <recommendedName>
        <fullName evidence="2">Dihydroorotase catalytic domain-containing protein</fullName>
    </recommendedName>
</protein>
<sequence length="224" mass="23984">MLSELSAAVSAGVTSVCCPADTEPVIDTPAMVHMVRQRARRIERARVYPLGALTRNLAGEQLTDMAALAEAGCVGVGNADRAVESTLVMRRAMQYASTFDLTVFLNALDPWLKGNGCVHEGEISTRLGLPVIPEAAETVALARELALIETTGVRGHVCQLSCARSVEKLSEAQRRGLPVSAAVSAHHLHLNERDIGEFDTRCHVLPPLRSIADRDGLRQGLADG</sequence>
<keyword evidence="1" id="KW-0665">Pyrimidine biosynthesis</keyword>
<reference evidence="3" key="1">
    <citation type="submission" date="2018-05" db="EMBL/GenBank/DDBJ databases">
        <authorList>
            <person name="Lanie J.A."/>
            <person name="Ng W.-L."/>
            <person name="Kazmierczak K.M."/>
            <person name="Andrzejewski T.M."/>
            <person name="Davidsen T.M."/>
            <person name="Wayne K.J."/>
            <person name="Tettelin H."/>
            <person name="Glass J.I."/>
            <person name="Rusch D."/>
            <person name="Podicherti R."/>
            <person name="Tsui H.-C.T."/>
            <person name="Winkler M.E."/>
        </authorList>
    </citation>
    <scope>NUCLEOTIDE SEQUENCE</scope>
</reference>
<dbReference type="GO" id="GO:0006145">
    <property type="term" value="P:purine nucleobase catabolic process"/>
    <property type="evidence" value="ECO:0007669"/>
    <property type="project" value="TreeGrafter"/>
</dbReference>
<feature type="domain" description="Dihydroorotase catalytic" evidence="2">
    <location>
        <begin position="7"/>
        <end position="162"/>
    </location>
</feature>
<evidence type="ECO:0000256" key="1">
    <source>
        <dbReference type="ARBA" id="ARBA00022975"/>
    </source>
</evidence>
<name>A0A381Y099_9ZZZZ</name>